<accession>A0AC58U5F9</accession>
<protein>
    <submittedName>
        <fullName evidence="2">Uncharacterized protein LOC107792497 isoform X1</fullName>
    </submittedName>
</protein>
<keyword evidence="1" id="KW-1185">Reference proteome</keyword>
<evidence type="ECO:0000313" key="1">
    <source>
        <dbReference type="Proteomes" id="UP000790787"/>
    </source>
</evidence>
<proteinExistence type="predicted"/>
<gene>
    <name evidence="2" type="primary">LOC107792497</name>
</gene>
<name>A0AC58U5F9_TOBAC</name>
<dbReference type="Proteomes" id="UP000790787">
    <property type="component" value="Unplaced"/>
</dbReference>
<evidence type="ECO:0000313" key="2">
    <source>
        <dbReference type="RefSeq" id="XP_075104712.1"/>
    </source>
</evidence>
<organism evidence="1 2">
    <name type="scientific">Nicotiana tabacum</name>
    <name type="common">Common tobacco</name>
    <dbReference type="NCBI Taxonomy" id="4097"/>
    <lineage>
        <taxon>Eukaryota</taxon>
        <taxon>Viridiplantae</taxon>
        <taxon>Streptophyta</taxon>
        <taxon>Embryophyta</taxon>
        <taxon>Tracheophyta</taxon>
        <taxon>Spermatophyta</taxon>
        <taxon>Magnoliopsida</taxon>
        <taxon>eudicotyledons</taxon>
        <taxon>Gunneridae</taxon>
        <taxon>Pentapetalae</taxon>
        <taxon>asterids</taxon>
        <taxon>lamiids</taxon>
        <taxon>Solanales</taxon>
        <taxon>Solanaceae</taxon>
        <taxon>Nicotianoideae</taxon>
        <taxon>Nicotianeae</taxon>
        <taxon>Nicotiana</taxon>
    </lineage>
</organism>
<dbReference type="RefSeq" id="XP_075104712.1">
    <property type="nucleotide sequence ID" value="XM_075248611.1"/>
</dbReference>
<reference evidence="2" key="1">
    <citation type="submission" date="2025-08" db="UniProtKB">
        <authorList>
            <consortium name="RefSeq"/>
        </authorList>
    </citation>
    <scope>IDENTIFICATION</scope>
    <source>
        <tissue evidence="2">Leaf</tissue>
    </source>
</reference>
<sequence length="797" mass="91030">MSQRSKDKDPAWRYGDRVNEKNTNIVCKFCNKITTGGIYRFKFHLIGGDRNVTSCPKCPPEVRDEIKNFVEKKKEQKNQMSHQPLVTNLDDDGDDDIEELSLPTKRGRDAISSSHGSTGTSRTKGPIDCYFPKKPEGKSGGKDVQKIAKDILRDRAVRAFARWVYDAGLPFNCVNYTDTFGDFIEAVGQYGPGMKPPTYHEIRGPYLNKEVEETNKIVEEHKVAWNKYGCSIMMDKWTARTGKMIINVLVNSPKGSLFLESIDASDSSTDHIKMFTLFQNTIEKIGPSKVVQVVTDNASENVKAGGMVEGAYKNVYWTPCAAHCINLIFGDIFKEKPFSTVFGQGVRVHSYISQRPLLLNMMRRFTGQKNLVKPGKTRFATAFLTLHSIHLQKSNLRKLFTSEEWSKSKFAKESAGKDVARIILSYSFWNNVLHALKIGGPLVKVLRLVDGEQKPPMGYLYEAMDRAKEAIQASFTDEQKYAKVFQIIDARWSEQLHRPLHAAGLILNPSLFYDQHENNSLAREVWTGFHEVVIKLTPDEDMQEKIVDQLAIYKAAEGLFKLRLAIKQRKTKSPGDQVLLYFIALTLMYFLYLLTLEFFFFTSIVEWWDQYGVETPNLQTFAIRVLSLTCSSSGCERNWSVFEHIHTKKRNRLTLKRLHNLVFIKYNRALRRRYNHRNLIDPILLDNIDEANEWLTGVPENCEDEEVFEGDSNFTWGDVAVASGVGENPYGLRGNTSSSSSIRKGKSVATTSRSLSLIDEDESDHEEEEEGEEEDDEQYEDNRGIQDFDNLEEEQEE</sequence>